<dbReference type="Gene3D" id="1.10.260.40">
    <property type="entry name" value="lambda repressor-like DNA-binding domains"/>
    <property type="match status" value="1"/>
</dbReference>
<sequence length="62" mass="6886">MKVDKERFEVELARRCLSSRHLKGVSSQTIAKIRCGGELRSATLGRVARALGVDVTEIMEVK</sequence>
<evidence type="ECO:0008006" key="2">
    <source>
        <dbReference type="Google" id="ProtNLM"/>
    </source>
</evidence>
<protein>
    <recommendedName>
        <fullName evidence="2">HTH cro/C1-type domain-containing protein</fullName>
    </recommendedName>
</protein>
<dbReference type="EMBL" id="FMHG01000001">
    <property type="protein sequence ID" value="SCJ81650.1"/>
    <property type="molecule type" value="Genomic_DNA"/>
</dbReference>
<evidence type="ECO:0000313" key="1">
    <source>
        <dbReference type="EMBL" id="SCJ81650.1"/>
    </source>
</evidence>
<dbReference type="InterPro" id="IPR010982">
    <property type="entry name" value="Lambda_DNA-bd_dom_sf"/>
</dbReference>
<dbReference type="GO" id="GO:0003677">
    <property type="term" value="F:DNA binding"/>
    <property type="evidence" value="ECO:0007669"/>
    <property type="project" value="InterPro"/>
</dbReference>
<name>A0A1C6JI30_9FIRM</name>
<dbReference type="AlphaFoldDB" id="A0A1C6JI30"/>
<reference evidence="1" key="1">
    <citation type="submission" date="2015-09" db="EMBL/GenBank/DDBJ databases">
        <authorList>
            <consortium name="Pathogen Informatics"/>
        </authorList>
    </citation>
    <scope>NUCLEOTIDE SEQUENCE</scope>
    <source>
        <strain evidence="1">2789STDY5834896</strain>
    </source>
</reference>
<organism evidence="1">
    <name type="scientific">uncultured Anaerotruncus sp</name>
    <dbReference type="NCBI Taxonomy" id="905011"/>
    <lineage>
        <taxon>Bacteria</taxon>
        <taxon>Bacillati</taxon>
        <taxon>Bacillota</taxon>
        <taxon>Clostridia</taxon>
        <taxon>Eubacteriales</taxon>
        <taxon>Oscillospiraceae</taxon>
        <taxon>Anaerotruncus</taxon>
        <taxon>environmental samples</taxon>
    </lineage>
</organism>
<proteinExistence type="predicted"/>
<accession>A0A1C6JI30</accession>
<gene>
    <name evidence="1" type="ORF">SAMEA3545359_02213</name>
</gene>